<gene>
    <name evidence="2" type="ORF">VQ02_09480</name>
</gene>
<proteinExistence type="predicted"/>
<protein>
    <recommendedName>
        <fullName evidence="4">DUF1640 domain-containing protein</fullName>
    </recommendedName>
</protein>
<feature type="transmembrane region" description="Helical" evidence="1">
    <location>
        <begin position="98"/>
        <end position="121"/>
    </location>
</feature>
<evidence type="ECO:0000256" key="1">
    <source>
        <dbReference type="SAM" id="Phobius"/>
    </source>
</evidence>
<keyword evidence="1" id="KW-0812">Transmembrane</keyword>
<dbReference type="Proteomes" id="UP000035955">
    <property type="component" value="Unassembled WGS sequence"/>
</dbReference>
<reference evidence="2 3" key="1">
    <citation type="submission" date="2015-03" db="EMBL/GenBank/DDBJ databases">
        <title>Genome sequencing of Methylobacterium variabile DSM 16961.</title>
        <authorList>
            <person name="Chaudhry V."/>
            <person name="Patil P.B."/>
        </authorList>
    </citation>
    <scope>NUCLEOTIDE SEQUENCE [LARGE SCALE GENOMIC DNA]</scope>
    <source>
        <strain evidence="2 3">DSM 16961</strain>
    </source>
</reference>
<evidence type="ECO:0000313" key="2">
    <source>
        <dbReference type="EMBL" id="KMO39769.1"/>
    </source>
</evidence>
<keyword evidence="3" id="KW-1185">Reference proteome</keyword>
<accession>A0A0J6T1B3</accession>
<dbReference type="AlphaFoldDB" id="A0A0J6T1B3"/>
<dbReference type="EMBL" id="LABY01000055">
    <property type="protein sequence ID" value="KMO39769.1"/>
    <property type="molecule type" value="Genomic_DNA"/>
</dbReference>
<keyword evidence="1" id="KW-0472">Membrane</keyword>
<comment type="caution">
    <text evidence="2">The sequence shown here is derived from an EMBL/GenBank/DDBJ whole genome shotgun (WGS) entry which is preliminary data.</text>
</comment>
<dbReference type="PATRIC" id="fig|298794.3.peg.6416"/>
<name>A0A0J6T1B3_9HYPH</name>
<dbReference type="Gene3D" id="6.10.250.2700">
    <property type="match status" value="1"/>
</dbReference>
<dbReference type="RefSeq" id="WP_048443947.1">
    <property type="nucleotide sequence ID" value="NZ_LABY01000055.1"/>
</dbReference>
<dbReference type="OrthoDB" id="7991866at2"/>
<evidence type="ECO:0008006" key="4">
    <source>
        <dbReference type="Google" id="ProtNLM"/>
    </source>
</evidence>
<sequence>MTAVAFDTLKLARTLRDKAKLPPDQAEGFAEAISEAVQGDLATKADVKASESALRADIKTVETSLRAEIKVVANDLRTTEATLRAEIRSQVADAKTDIIKWMVGVVGLQTVAIIGAIIALIRILKP</sequence>
<evidence type="ECO:0000313" key="3">
    <source>
        <dbReference type="Proteomes" id="UP000035955"/>
    </source>
</evidence>
<organism evidence="2 3">
    <name type="scientific">Methylobacterium variabile</name>
    <dbReference type="NCBI Taxonomy" id="298794"/>
    <lineage>
        <taxon>Bacteria</taxon>
        <taxon>Pseudomonadati</taxon>
        <taxon>Pseudomonadota</taxon>
        <taxon>Alphaproteobacteria</taxon>
        <taxon>Hyphomicrobiales</taxon>
        <taxon>Methylobacteriaceae</taxon>
        <taxon>Methylobacterium</taxon>
    </lineage>
</organism>
<keyword evidence="1" id="KW-1133">Transmembrane helix</keyword>